<evidence type="ECO:0000313" key="1">
    <source>
        <dbReference type="EMBL" id="TSJ39716.1"/>
    </source>
</evidence>
<dbReference type="AlphaFoldDB" id="A0A556MIH7"/>
<dbReference type="Proteomes" id="UP000318733">
    <property type="component" value="Unassembled WGS sequence"/>
</dbReference>
<dbReference type="OrthoDB" id="769706at2"/>
<proteinExistence type="predicted"/>
<sequence>MERPTKVDELLKNINNIHELGRQRAFELGNPFYAQYSGDGEYYTKEMPDGERFLVDIEVITNDHNIPVEIKDTIIKKLGRR</sequence>
<dbReference type="EMBL" id="VLPK01000003">
    <property type="protein sequence ID" value="TSJ39716.1"/>
    <property type="molecule type" value="Genomic_DNA"/>
</dbReference>
<keyword evidence="2" id="KW-1185">Reference proteome</keyword>
<accession>A0A556MIH7</accession>
<protein>
    <submittedName>
        <fullName evidence="1">Uncharacterized protein</fullName>
    </submittedName>
</protein>
<evidence type="ECO:0000313" key="2">
    <source>
        <dbReference type="Proteomes" id="UP000318733"/>
    </source>
</evidence>
<organism evidence="1 2">
    <name type="scientific">Mucilaginibacter corticis</name>
    <dbReference type="NCBI Taxonomy" id="2597670"/>
    <lineage>
        <taxon>Bacteria</taxon>
        <taxon>Pseudomonadati</taxon>
        <taxon>Bacteroidota</taxon>
        <taxon>Sphingobacteriia</taxon>
        <taxon>Sphingobacteriales</taxon>
        <taxon>Sphingobacteriaceae</taxon>
        <taxon>Mucilaginibacter</taxon>
    </lineage>
</organism>
<reference evidence="1 2" key="1">
    <citation type="submission" date="2019-07" db="EMBL/GenBank/DDBJ databases">
        <authorList>
            <person name="Huq M.A."/>
        </authorList>
    </citation>
    <scope>NUCLEOTIDE SEQUENCE [LARGE SCALE GENOMIC DNA]</scope>
    <source>
        <strain evidence="1 2">MAH-19</strain>
    </source>
</reference>
<name>A0A556MIH7_9SPHI</name>
<comment type="caution">
    <text evidence="1">The sequence shown here is derived from an EMBL/GenBank/DDBJ whole genome shotgun (WGS) entry which is preliminary data.</text>
</comment>
<dbReference type="RefSeq" id="WP_144249753.1">
    <property type="nucleotide sequence ID" value="NZ_VLPK01000003.1"/>
</dbReference>
<gene>
    <name evidence="1" type="ORF">FO440_18435</name>
</gene>